<keyword evidence="8" id="KW-1185">Reference proteome</keyword>
<dbReference type="AlphaFoldDB" id="A0AAW0GQA4"/>
<dbReference type="Proteomes" id="UP001385951">
    <property type="component" value="Unassembled WGS sequence"/>
</dbReference>
<feature type="compositionally biased region" description="Low complexity" evidence="5">
    <location>
        <begin position="100"/>
        <end position="139"/>
    </location>
</feature>
<organism evidence="7 8">
    <name type="scientific">Cerrena zonata</name>
    <dbReference type="NCBI Taxonomy" id="2478898"/>
    <lineage>
        <taxon>Eukaryota</taxon>
        <taxon>Fungi</taxon>
        <taxon>Dikarya</taxon>
        <taxon>Basidiomycota</taxon>
        <taxon>Agaricomycotina</taxon>
        <taxon>Agaricomycetes</taxon>
        <taxon>Polyporales</taxon>
        <taxon>Cerrenaceae</taxon>
        <taxon>Cerrena</taxon>
    </lineage>
</organism>
<dbReference type="EMBL" id="JASBNA010000003">
    <property type="protein sequence ID" value="KAK7694082.1"/>
    <property type="molecule type" value="Genomic_DNA"/>
</dbReference>
<evidence type="ECO:0000256" key="6">
    <source>
        <dbReference type="SAM" id="Phobius"/>
    </source>
</evidence>
<evidence type="ECO:0000256" key="4">
    <source>
        <dbReference type="ARBA" id="ARBA00023136"/>
    </source>
</evidence>
<evidence type="ECO:0000313" key="7">
    <source>
        <dbReference type="EMBL" id="KAK7694082.1"/>
    </source>
</evidence>
<dbReference type="PANTHER" id="PTHR15549">
    <property type="entry name" value="PAIRED IMMUNOGLOBULIN-LIKE TYPE 2 RECEPTOR"/>
    <property type="match status" value="1"/>
</dbReference>
<dbReference type="InterPro" id="IPR051694">
    <property type="entry name" value="Immunoregulatory_rcpt-like"/>
</dbReference>
<comment type="caution">
    <text evidence="7">The sequence shown here is derived from an EMBL/GenBank/DDBJ whole genome shotgun (WGS) entry which is preliminary data.</text>
</comment>
<feature type="region of interest" description="Disordered" evidence="5">
    <location>
        <begin position="93"/>
        <end position="139"/>
    </location>
</feature>
<comment type="subcellular location">
    <subcellularLocation>
        <location evidence="1">Membrane</location>
        <topology evidence="1">Single-pass membrane protein</topology>
    </subcellularLocation>
</comment>
<evidence type="ECO:0000256" key="3">
    <source>
        <dbReference type="ARBA" id="ARBA00022989"/>
    </source>
</evidence>
<keyword evidence="2 6" id="KW-0812">Transmembrane</keyword>
<protein>
    <submittedName>
        <fullName evidence="7">Uncharacterized protein</fullName>
    </submittedName>
</protein>
<evidence type="ECO:0000256" key="2">
    <source>
        <dbReference type="ARBA" id="ARBA00022692"/>
    </source>
</evidence>
<feature type="region of interest" description="Disordered" evidence="5">
    <location>
        <begin position="266"/>
        <end position="340"/>
    </location>
</feature>
<feature type="transmembrane region" description="Helical" evidence="6">
    <location>
        <begin position="178"/>
        <end position="199"/>
    </location>
</feature>
<feature type="compositionally biased region" description="Polar residues" evidence="5">
    <location>
        <begin position="274"/>
        <end position="293"/>
    </location>
</feature>
<name>A0AAW0GQA4_9APHY</name>
<accession>A0AAW0GQA4</accession>
<feature type="compositionally biased region" description="Low complexity" evidence="5">
    <location>
        <begin position="361"/>
        <end position="378"/>
    </location>
</feature>
<gene>
    <name evidence="7" type="ORF">QCA50_003658</name>
</gene>
<keyword evidence="4 6" id="KW-0472">Membrane</keyword>
<sequence length="447" mass="46121">MSCVSTPTATQFGTFTTEDVSTSLSQQVTTLAPTTSTILSTICPTATASNSTIADCTTSTILTTIDGGTSTITVPVPITVTVTTSSPTATLFSTSCGDNVSQPPSTSTTSSTVSTPPTSSQFSSSTSTFTSTTISSSTSVNADGSTIIVSYTSTFLATSTSTQAVNNTSSSSTNVTPIAAGVAGGVGGLVLLAFVYWFCFRRKRRDDYLDDIKFPPMPDHHGKPNLVDDLDVPPPDPYPFGHPSNNYANVASPPPHNMAAYPVGPYDPPIAHQRNPSASAMSSNGTNPYTGYVSTNGTSSPPPTTPGSEGIAHGPSNGHAARPMLSVANPGPNANMTYPPDVKDRTLYLRADTGYEYHEPSGAGSSSAAIAQQQGGSSTSVPQMSPQPVIQHQDGGLVQHPGSSSGQQEIPSAISNPPSPPREDPPRPSQDANNKNVRVEAPPAYSE</sequence>
<evidence type="ECO:0000256" key="1">
    <source>
        <dbReference type="ARBA" id="ARBA00004167"/>
    </source>
</evidence>
<dbReference type="PANTHER" id="PTHR15549:SF26">
    <property type="entry name" value="AXIAL BUDDING PATTERN PROTEIN 2-RELATED"/>
    <property type="match status" value="1"/>
</dbReference>
<feature type="region of interest" description="Disordered" evidence="5">
    <location>
        <begin position="216"/>
        <end position="240"/>
    </location>
</feature>
<evidence type="ECO:0000313" key="8">
    <source>
        <dbReference type="Proteomes" id="UP001385951"/>
    </source>
</evidence>
<dbReference type="GO" id="GO:0016020">
    <property type="term" value="C:membrane"/>
    <property type="evidence" value="ECO:0007669"/>
    <property type="project" value="UniProtKB-SubCell"/>
</dbReference>
<feature type="compositionally biased region" description="Polar residues" evidence="5">
    <location>
        <begin position="379"/>
        <end position="390"/>
    </location>
</feature>
<reference evidence="7 8" key="1">
    <citation type="submission" date="2022-09" db="EMBL/GenBank/DDBJ databases">
        <authorList>
            <person name="Palmer J.M."/>
        </authorList>
    </citation>
    <scope>NUCLEOTIDE SEQUENCE [LARGE SCALE GENOMIC DNA]</scope>
    <source>
        <strain evidence="7 8">DSM 7382</strain>
    </source>
</reference>
<proteinExistence type="predicted"/>
<keyword evidence="3 6" id="KW-1133">Transmembrane helix</keyword>
<evidence type="ECO:0000256" key="5">
    <source>
        <dbReference type="SAM" id="MobiDB-lite"/>
    </source>
</evidence>
<feature type="region of interest" description="Disordered" evidence="5">
    <location>
        <begin position="358"/>
        <end position="447"/>
    </location>
</feature>
<dbReference type="GO" id="GO:0071944">
    <property type="term" value="C:cell periphery"/>
    <property type="evidence" value="ECO:0007669"/>
    <property type="project" value="UniProtKB-ARBA"/>
</dbReference>